<evidence type="ECO:0000256" key="5">
    <source>
        <dbReference type="SAM" id="MobiDB-lite"/>
    </source>
</evidence>
<keyword evidence="2" id="KW-0805">Transcription regulation</keyword>
<reference evidence="7" key="1">
    <citation type="submission" date="2022-08" db="EMBL/GenBank/DDBJ databases">
        <authorList>
            <person name="Tistechok S."/>
            <person name="Samborskyy M."/>
            <person name="Roman I."/>
        </authorList>
    </citation>
    <scope>NUCLEOTIDE SEQUENCE</scope>
    <source>
        <strain evidence="7">DSM 103496</strain>
    </source>
</reference>
<comment type="similarity">
    <text evidence="1">Belongs to the LysR transcriptional regulatory family.</text>
</comment>
<evidence type="ECO:0000313" key="7">
    <source>
        <dbReference type="EMBL" id="MCS7476936.1"/>
    </source>
</evidence>
<dbReference type="SUPFAM" id="SSF53850">
    <property type="entry name" value="Periplasmic binding protein-like II"/>
    <property type="match status" value="1"/>
</dbReference>
<dbReference type="Gene3D" id="3.40.190.10">
    <property type="entry name" value="Periplasmic binding protein-like II"/>
    <property type="match status" value="2"/>
</dbReference>
<proteinExistence type="inferred from homology"/>
<dbReference type="InterPro" id="IPR000847">
    <property type="entry name" value="LysR_HTH_N"/>
</dbReference>
<dbReference type="GO" id="GO:0032993">
    <property type="term" value="C:protein-DNA complex"/>
    <property type="evidence" value="ECO:0007669"/>
    <property type="project" value="TreeGrafter"/>
</dbReference>
<dbReference type="GO" id="GO:0003677">
    <property type="term" value="F:DNA binding"/>
    <property type="evidence" value="ECO:0007669"/>
    <property type="project" value="UniProtKB-KW"/>
</dbReference>
<feature type="domain" description="HTH lysR-type" evidence="6">
    <location>
        <begin position="4"/>
        <end position="61"/>
    </location>
</feature>
<evidence type="ECO:0000256" key="2">
    <source>
        <dbReference type="ARBA" id="ARBA00023015"/>
    </source>
</evidence>
<dbReference type="InterPro" id="IPR036388">
    <property type="entry name" value="WH-like_DNA-bd_sf"/>
</dbReference>
<accession>A0A9X2VI10</accession>
<dbReference type="PANTHER" id="PTHR30346">
    <property type="entry name" value="TRANSCRIPTIONAL DUAL REGULATOR HCAR-RELATED"/>
    <property type="match status" value="1"/>
</dbReference>
<name>A0A9X2VI10_9PSEU</name>
<keyword evidence="8" id="KW-1185">Reference proteome</keyword>
<dbReference type="EMBL" id="JANYMP010000003">
    <property type="protein sequence ID" value="MCS7476936.1"/>
    <property type="molecule type" value="Genomic_DNA"/>
</dbReference>
<sequence>MGDLDLRRLRYFLALAGELNYGRAAEALHIAQPALSRSIATLEQELGVPLFERSRSGTRLAPAGELLQEEARELLRAAAALQRRVRLHERGTRRLSIGFTPGLIVTPVVRHLREKWPELQVDLVRTSWTDQVDSLRDGRIDASFAHRPFDDDGLAVTDLFTEPRLVALPSDHDLAGSARLLLADLAGEVLLQPTAAVPEWPGATTPPVAPANDGDETSAYSPSVEVKLELVAAGRGIVIMPASTTRYYHRPDIAYVPVSDLPDTGVSLVVEARRRSDQLRELVEIARTTFAADAGPASPENEPVLDRGTTARAR</sequence>
<dbReference type="PANTHER" id="PTHR30346:SF0">
    <property type="entry name" value="HCA OPERON TRANSCRIPTIONAL ACTIVATOR HCAR"/>
    <property type="match status" value="1"/>
</dbReference>
<feature type="region of interest" description="Disordered" evidence="5">
    <location>
        <begin position="291"/>
        <end position="314"/>
    </location>
</feature>
<dbReference type="PRINTS" id="PR00039">
    <property type="entry name" value="HTHLYSR"/>
</dbReference>
<dbReference type="AlphaFoldDB" id="A0A9X2VI10"/>
<dbReference type="Gene3D" id="1.10.10.10">
    <property type="entry name" value="Winged helix-like DNA-binding domain superfamily/Winged helix DNA-binding domain"/>
    <property type="match status" value="1"/>
</dbReference>
<keyword evidence="3" id="KW-0238">DNA-binding</keyword>
<evidence type="ECO:0000256" key="1">
    <source>
        <dbReference type="ARBA" id="ARBA00009437"/>
    </source>
</evidence>
<dbReference type="CDD" id="cd08414">
    <property type="entry name" value="PBP2_LTTR_aromatics_like"/>
    <property type="match status" value="1"/>
</dbReference>
<protein>
    <submittedName>
        <fullName evidence="7">LysR family transcriptional regulator</fullName>
    </submittedName>
</protein>
<dbReference type="FunFam" id="1.10.10.10:FF:000001">
    <property type="entry name" value="LysR family transcriptional regulator"/>
    <property type="match status" value="1"/>
</dbReference>
<dbReference type="Pfam" id="PF00126">
    <property type="entry name" value="HTH_1"/>
    <property type="match status" value="1"/>
</dbReference>
<dbReference type="GO" id="GO:0003700">
    <property type="term" value="F:DNA-binding transcription factor activity"/>
    <property type="evidence" value="ECO:0007669"/>
    <property type="project" value="InterPro"/>
</dbReference>
<evidence type="ECO:0000256" key="3">
    <source>
        <dbReference type="ARBA" id="ARBA00023125"/>
    </source>
</evidence>
<evidence type="ECO:0000259" key="6">
    <source>
        <dbReference type="PROSITE" id="PS50931"/>
    </source>
</evidence>
<organism evidence="7 8">
    <name type="scientific">Umezawaea endophytica</name>
    <dbReference type="NCBI Taxonomy" id="1654476"/>
    <lineage>
        <taxon>Bacteria</taxon>
        <taxon>Bacillati</taxon>
        <taxon>Actinomycetota</taxon>
        <taxon>Actinomycetes</taxon>
        <taxon>Pseudonocardiales</taxon>
        <taxon>Pseudonocardiaceae</taxon>
        <taxon>Umezawaea</taxon>
    </lineage>
</organism>
<gene>
    <name evidence="7" type="ORF">NZH93_08715</name>
</gene>
<dbReference type="PROSITE" id="PS50931">
    <property type="entry name" value="HTH_LYSR"/>
    <property type="match status" value="1"/>
</dbReference>
<keyword evidence="4" id="KW-0804">Transcription</keyword>
<feature type="region of interest" description="Disordered" evidence="5">
    <location>
        <begin position="198"/>
        <end position="219"/>
    </location>
</feature>
<comment type="caution">
    <text evidence="7">The sequence shown here is derived from an EMBL/GenBank/DDBJ whole genome shotgun (WGS) entry which is preliminary data.</text>
</comment>
<evidence type="ECO:0000313" key="8">
    <source>
        <dbReference type="Proteomes" id="UP001141259"/>
    </source>
</evidence>
<dbReference type="Pfam" id="PF03466">
    <property type="entry name" value="LysR_substrate"/>
    <property type="match status" value="1"/>
</dbReference>
<dbReference type="InterPro" id="IPR036390">
    <property type="entry name" value="WH_DNA-bd_sf"/>
</dbReference>
<dbReference type="InterPro" id="IPR005119">
    <property type="entry name" value="LysR_subst-bd"/>
</dbReference>
<dbReference type="RefSeq" id="WP_259622449.1">
    <property type="nucleotide sequence ID" value="NZ_JANYMP010000003.1"/>
</dbReference>
<evidence type="ECO:0000256" key="4">
    <source>
        <dbReference type="ARBA" id="ARBA00023163"/>
    </source>
</evidence>
<dbReference type="Proteomes" id="UP001141259">
    <property type="component" value="Unassembled WGS sequence"/>
</dbReference>
<dbReference type="SUPFAM" id="SSF46785">
    <property type="entry name" value="Winged helix' DNA-binding domain"/>
    <property type="match status" value="1"/>
</dbReference>